<dbReference type="PANTHER" id="PTHR31446">
    <property type="entry name" value="ACID PHOSPHATASE/VANADIUM-DEPENDENT HALOPEROXIDASE-RELATED PROTEIN"/>
    <property type="match status" value="1"/>
</dbReference>
<protein>
    <submittedName>
        <fullName evidence="2">Divergent PAP2 family protein</fullName>
    </submittedName>
</protein>
<sequence length="161" mass="17584">MQVFFTQVKIIAQNPIFLAAITSWLLSQFIKTFIGFCGSSVHSLPVFFDLLVWRTGGMPSSHSALVTALSTAIGFKQGVSSDLFIFSIFSAMIVIRDAMGVRRSSGLQAKMLNEVGAKMAETMDIPFKPVKEVQGHTPVEVFAGMILGVVIGSYFSLYYTV</sequence>
<keyword evidence="1" id="KW-0812">Transmembrane</keyword>
<accession>A0A6P1XZE2</accession>
<dbReference type="AlphaFoldDB" id="A0A6P1XZE2"/>
<dbReference type="PANTHER" id="PTHR31446:SF29">
    <property type="entry name" value="ACID PHOSPHATASE_VANADIUM-DEPENDENT HALOPEROXIDASE-RELATED PROTEIN"/>
    <property type="match status" value="1"/>
</dbReference>
<dbReference type="KEGG" id="trz:GWP43_01810"/>
<keyword evidence="1" id="KW-0472">Membrane</keyword>
<dbReference type="Pfam" id="PF02681">
    <property type="entry name" value="DUF212"/>
    <property type="match status" value="1"/>
</dbReference>
<name>A0A6P1XZE2_9SPIR</name>
<feature type="transmembrane region" description="Helical" evidence="1">
    <location>
        <begin position="141"/>
        <end position="159"/>
    </location>
</feature>
<dbReference type="RefSeq" id="WP_162662235.1">
    <property type="nucleotide sequence ID" value="NZ_CP048020.1"/>
</dbReference>
<feature type="transmembrane region" description="Helical" evidence="1">
    <location>
        <begin position="6"/>
        <end position="26"/>
    </location>
</feature>
<dbReference type="InterPro" id="IPR003832">
    <property type="entry name" value="DUF212"/>
</dbReference>
<dbReference type="Proteomes" id="UP000464374">
    <property type="component" value="Chromosome"/>
</dbReference>
<organism evidence="2 3">
    <name type="scientific">Treponema vincentii</name>
    <dbReference type="NCBI Taxonomy" id="69710"/>
    <lineage>
        <taxon>Bacteria</taxon>
        <taxon>Pseudomonadati</taxon>
        <taxon>Spirochaetota</taxon>
        <taxon>Spirochaetia</taxon>
        <taxon>Spirochaetales</taxon>
        <taxon>Treponemataceae</taxon>
        <taxon>Treponema</taxon>
    </lineage>
</organism>
<feature type="transmembrane region" description="Helical" evidence="1">
    <location>
        <begin position="33"/>
        <end position="53"/>
    </location>
</feature>
<proteinExistence type="predicted"/>
<evidence type="ECO:0000313" key="3">
    <source>
        <dbReference type="Proteomes" id="UP000464374"/>
    </source>
</evidence>
<reference evidence="2 3" key="1">
    <citation type="submission" date="2020-01" db="EMBL/GenBank/DDBJ databases">
        <title>Complete genome sequence of a human oral phylogroup 1 Treponema sp. strain ATCC 700766, originally isolated from periodontitis dental plaque.</title>
        <authorList>
            <person name="Chan Y."/>
            <person name="Huo Y.-B."/>
            <person name="Yu X.-L."/>
            <person name="Zeng H."/>
            <person name="Leung W.-K."/>
            <person name="Watt R.M."/>
        </authorList>
    </citation>
    <scope>NUCLEOTIDE SEQUENCE [LARGE SCALE GENOMIC DNA]</scope>
    <source>
        <strain evidence="2 3">OMZ 804</strain>
    </source>
</reference>
<evidence type="ECO:0000256" key="1">
    <source>
        <dbReference type="SAM" id="Phobius"/>
    </source>
</evidence>
<gene>
    <name evidence="2" type="ORF">GWP43_01810</name>
</gene>
<dbReference type="EMBL" id="CP048020">
    <property type="protein sequence ID" value="QHX42390.1"/>
    <property type="molecule type" value="Genomic_DNA"/>
</dbReference>
<feature type="transmembrane region" description="Helical" evidence="1">
    <location>
        <begin position="73"/>
        <end position="95"/>
    </location>
</feature>
<keyword evidence="1" id="KW-1133">Transmembrane helix</keyword>
<evidence type="ECO:0000313" key="2">
    <source>
        <dbReference type="EMBL" id="QHX42390.1"/>
    </source>
</evidence>